<sequence length="623" mass="69681">MPLLGALLLALALLCTWGLARRRDTLAMATGPALGRPRSLPALPLVGSLLQLAGHPQLHLRLWRLQGRYGSLYALWMGSHYVVVVNSYRHAREVLLKKGKDFAGRPRTVTTDLLSRGGKDIAFASYGPLWKFQRKLVHTALSMFGEGSLALERIICREAASLCETLSAAQDMALDMAPELTRAVTNVVCSLCFNSSYQRGDPEFEAMLEYSQGIVDTVAKESLVDIFPWLQIFPNKDLALLKKCLQVRDQLLQQKFTEHKEAFCGDTVKDLMDALLKVRLSAENSSPPEPGLKLTDDHLLMTVGDIFGAGVETTTTVLKWAVLYLLHYPEIQRKIQEEMDQKIGLVRHPHLSDRPLLPYLEATISEVLRIRPVSPLLIPHVSLADTSIGEYSIPKGARVIINLWSVHHDEKEWDKPEEFNPGRFLDERGQHIHSPSPSYLPFGAGIRVCLGKVLAKMELFLFLAWVLQRFTLECPEDQPLPSLEGKFGVVLQVQKFQPPVRQAELKQQAASENQDTIAYSSIFSQHPSTGLYKHAMICSRKITPVLPDNEFEHHHRAEESLGNTKEMLQYPLIPGAPVVPQRTLAEPPHCALHLSPGNMTPAHQDTCWVLALRASFSGQKRSV</sequence>
<evidence type="ECO:0000256" key="17">
    <source>
        <dbReference type="ARBA" id="ARBA00032037"/>
    </source>
</evidence>
<proteinExistence type="inferred from homology"/>
<protein>
    <recommendedName>
        <fullName evidence="6">Steroid 17-alpha-hydroxylase/17,20 lyase</fullName>
        <ecNumber evidence="5">1.14.14.19</ecNumber>
        <ecNumber evidence="4">1.14.14.32</ecNumber>
    </recommendedName>
    <alternativeName>
        <fullName evidence="17">CYPXVII</fullName>
    </alternativeName>
    <alternativeName>
        <fullName evidence="16">Cytochrome P450 17A1</fullName>
    </alternativeName>
    <alternativeName>
        <fullName evidence="18">Cytochrome P450-C17</fullName>
    </alternativeName>
</protein>
<keyword evidence="11 20" id="KW-0503">Monooxygenase</keyword>
<dbReference type="EC" id="1.14.14.19" evidence="5"/>
<dbReference type="GO" id="GO:0005506">
    <property type="term" value="F:iron ion binding"/>
    <property type="evidence" value="ECO:0007669"/>
    <property type="project" value="InterPro"/>
</dbReference>
<evidence type="ECO:0000256" key="3">
    <source>
        <dbReference type="ARBA" id="ARBA00010617"/>
    </source>
</evidence>
<dbReference type="GO" id="GO:0006805">
    <property type="term" value="P:xenobiotic metabolic process"/>
    <property type="evidence" value="ECO:0007669"/>
    <property type="project" value="UniProtKB-ARBA"/>
</dbReference>
<evidence type="ECO:0000256" key="13">
    <source>
        <dbReference type="ARBA" id="ARBA00023136"/>
    </source>
</evidence>
<dbReference type="STRING" id="333673.A0A3M0KDW6"/>
<evidence type="ECO:0000256" key="14">
    <source>
        <dbReference type="ARBA" id="ARBA00023239"/>
    </source>
</evidence>
<evidence type="ECO:0000256" key="4">
    <source>
        <dbReference type="ARBA" id="ARBA00012354"/>
    </source>
</evidence>
<keyword evidence="15" id="KW-0755">Steroidogenesis</keyword>
<comment type="subcellular location">
    <subcellularLocation>
        <location evidence="2">Membrane</location>
    </subcellularLocation>
</comment>
<dbReference type="PRINTS" id="PR00463">
    <property type="entry name" value="EP450I"/>
</dbReference>
<dbReference type="SUPFAM" id="SSF48264">
    <property type="entry name" value="Cytochrome P450"/>
    <property type="match status" value="1"/>
</dbReference>
<feature type="binding site" description="axial binding residue" evidence="19">
    <location>
        <position position="449"/>
    </location>
    <ligand>
        <name>heme</name>
        <dbReference type="ChEBI" id="CHEBI:30413"/>
    </ligand>
    <ligandPart>
        <name>Fe</name>
        <dbReference type="ChEBI" id="CHEBI:18248"/>
    </ligandPart>
</feature>
<dbReference type="PANTHER" id="PTHR24289">
    <property type="entry name" value="STEROID 17-ALPHA-HYDROXYLASE/17,20 LYASE"/>
    <property type="match status" value="1"/>
</dbReference>
<dbReference type="FunFam" id="1.10.630.10:FF:000002">
    <property type="entry name" value="Cytochrome P450 1A1"/>
    <property type="match status" value="1"/>
</dbReference>
<keyword evidence="8 19" id="KW-0479">Metal-binding</keyword>
<evidence type="ECO:0000313" key="23">
    <source>
        <dbReference type="Proteomes" id="UP000269221"/>
    </source>
</evidence>
<keyword evidence="13" id="KW-0472">Membrane</keyword>
<keyword evidence="10 19" id="KW-0408">Iron</keyword>
<dbReference type="GO" id="GO:0042448">
    <property type="term" value="P:progesterone metabolic process"/>
    <property type="evidence" value="ECO:0007669"/>
    <property type="project" value="TreeGrafter"/>
</dbReference>
<dbReference type="InterPro" id="IPR036396">
    <property type="entry name" value="Cyt_P450_sf"/>
</dbReference>
<keyword evidence="23" id="KW-1185">Reference proteome</keyword>
<dbReference type="GO" id="GO:0004508">
    <property type="term" value="F:steroid 17-alpha-monooxygenase activity"/>
    <property type="evidence" value="ECO:0007669"/>
    <property type="project" value="UniProtKB-EC"/>
</dbReference>
<evidence type="ECO:0000256" key="6">
    <source>
        <dbReference type="ARBA" id="ARBA00014119"/>
    </source>
</evidence>
<evidence type="ECO:0000256" key="15">
    <source>
        <dbReference type="ARBA" id="ARBA00023250"/>
    </source>
</evidence>
<dbReference type="Gene3D" id="1.10.630.10">
    <property type="entry name" value="Cytochrome P450"/>
    <property type="match status" value="1"/>
</dbReference>
<organism evidence="22 23">
    <name type="scientific">Hirundo rustica rustica</name>
    <dbReference type="NCBI Taxonomy" id="333673"/>
    <lineage>
        <taxon>Eukaryota</taxon>
        <taxon>Metazoa</taxon>
        <taxon>Chordata</taxon>
        <taxon>Craniata</taxon>
        <taxon>Vertebrata</taxon>
        <taxon>Euteleostomi</taxon>
        <taxon>Archelosauria</taxon>
        <taxon>Archosauria</taxon>
        <taxon>Dinosauria</taxon>
        <taxon>Saurischia</taxon>
        <taxon>Theropoda</taxon>
        <taxon>Coelurosauria</taxon>
        <taxon>Aves</taxon>
        <taxon>Neognathae</taxon>
        <taxon>Neoaves</taxon>
        <taxon>Telluraves</taxon>
        <taxon>Australaves</taxon>
        <taxon>Passeriformes</taxon>
        <taxon>Sylvioidea</taxon>
        <taxon>Hirundinidae</taxon>
        <taxon>Hirundo</taxon>
    </lineage>
</organism>
<name>A0A3M0KDW6_HIRRU</name>
<dbReference type="GO" id="GO:0016829">
    <property type="term" value="F:lyase activity"/>
    <property type="evidence" value="ECO:0007669"/>
    <property type="project" value="UniProtKB-KW"/>
</dbReference>
<evidence type="ECO:0000256" key="18">
    <source>
        <dbReference type="ARBA" id="ARBA00032167"/>
    </source>
</evidence>
<evidence type="ECO:0000256" key="8">
    <source>
        <dbReference type="ARBA" id="ARBA00022723"/>
    </source>
</evidence>
<dbReference type="CDD" id="cd20673">
    <property type="entry name" value="CYP17A1"/>
    <property type="match status" value="1"/>
</dbReference>
<dbReference type="PANTHER" id="PTHR24289:SF13">
    <property type="entry name" value="STEROID 17-ALPHA-HYDROXYLASE_17,20 LYASE"/>
    <property type="match status" value="1"/>
</dbReference>
<comment type="similarity">
    <text evidence="3 20">Belongs to the cytochrome P450 family.</text>
</comment>
<keyword evidence="9 20" id="KW-0560">Oxidoreductase</keyword>
<evidence type="ECO:0000256" key="2">
    <source>
        <dbReference type="ARBA" id="ARBA00004370"/>
    </source>
</evidence>
<feature type="chain" id="PRO_5018218350" description="Steroid 17-alpha-hydroxylase/17,20 lyase" evidence="21">
    <location>
        <begin position="23"/>
        <end position="623"/>
    </location>
</feature>
<dbReference type="GO" id="GO:0019825">
    <property type="term" value="F:oxygen binding"/>
    <property type="evidence" value="ECO:0007669"/>
    <property type="project" value="UniProtKB-ARBA"/>
</dbReference>
<dbReference type="EC" id="1.14.14.32" evidence="4"/>
<evidence type="ECO:0000256" key="1">
    <source>
        <dbReference type="ARBA" id="ARBA00001971"/>
    </source>
</evidence>
<evidence type="ECO:0000256" key="19">
    <source>
        <dbReference type="PIRSR" id="PIRSR602401-1"/>
    </source>
</evidence>
<evidence type="ECO:0000256" key="7">
    <source>
        <dbReference type="ARBA" id="ARBA00022617"/>
    </source>
</evidence>
<dbReference type="Proteomes" id="UP000269221">
    <property type="component" value="Unassembled WGS sequence"/>
</dbReference>
<keyword evidence="21" id="KW-0732">Signal</keyword>
<evidence type="ECO:0000313" key="22">
    <source>
        <dbReference type="EMBL" id="RMC11438.1"/>
    </source>
</evidence>
<accession>A0A3M0KDW6</accession>
<comment type="cofactor">
    <cofactor evidence="1 19">
        <name>heme</name>
        <dbReference type="ChEBI" id="CHEBI:30413"/>
    </cofactor>
</comment>
<comment type="caution">
    <text evidence="22">The sequence shown here is derived from an EMBL/GenBank/DDBJ whole genome shotgun (WGS) entry which is preliminary data.</text>
</comment>
<dbReference type="InterPro" id="IPR017972">
    <property type="entry name" value="Cyt_P450_CS"/>
</dbReference>
<evidence type="ECO:0000256" key="20">
    <source>
        <dbReference type="RuleBase" id="RU000461"/>
    </source>
</evidence>
<dbReference type="UniPathway" id="UPA00062"/>
<dbReference type="AlphaFoldDB" id="A0A3M0KDW6"/>
<dbReference type="GO" id="GO:0006694">
    <property type="term" value="P:steroid biosynthetic process"/>
    <property type="evidence" value="ECO:0007669"/>
    <property type="project" value="UniProtKB-UniPathway"/>
</dbReference>
<dbReference type="Pfam" id="PF00067">
    <property type="entry name" value="p450"/>
    <property type="match status" value="1"/>
</dbReference>
<dbReference type="GO" id="GO:0016020">
    <property type="term" value="C:membrane"/>
    <property type="evidence" value="ECO:0007669"/>
    <property type="project" value="UniProtKB-SubCell"/>
</dbReference>
<keyword evidence="14" id="KW-0456">Lyase</keyword>
<evidence type="ECO:0000256" key="9">
    <source>
        <dbReference type="ARBA" id="ARBA00023002"/>
    </source>
</evidence>
<dbReference type="PRINTS" id="PR00385">
    <property type="entry name" value="P450"/>
</dbReference>
<evidence type="ECO:0000256" key="11">
    <source>
        <dbReference type="ARBA" id="ARBA00023033"/>
    </source>
</evidence>
<evidence type="ECO:0000256" key="21">
    <source>
        <dbReference type="SAM" id="SignalP"/>
    </source>
</evidence>
<evidence type="ECO:0000256" key="16">
    <source>
        <dbReference type="ARBA" id="ARBA00030382"/>
    </source>
</evidence>
<reference evidence="22 23" key="1">
    <citation type="submission" date="2018-07" db="EMBL/GenBank/DDBJ databases">
        <title>A high quality draft genome assembly of the barn swallow (H. rustica rustica).</title>
        <authorList>
            <person name="Formenti G."/>
            <person name="Chiara M."/>
            <person name="Poveda L."/>
            <person name="Francoijs K.-J."/>
            <person name="Bonisoli-Alquati A."/>
            <person name="Canova L."/>
            <person name="Gianfranceschi L."/>
            <person name="Horner D.S."/>
            <person name="Saino N."/>
        </authorList>
    </citation>
    <scope>NUCLEOTIDE SEQUENCE [LARGE SCALE GENOMIC DNA]</scope>
    <source>
        <strain evidence="22">Chelidonia</strain>
        <tissue evidence="22">Blood</tissue>
    </source>
</reference>
<keyword evidence="12" id="KW-0443">Lipid metabolism</keyword>
<dbReference type="OrthoDB" id="1470350at2759"/>
<evidence type="ECO:0000256" key="12">
    <source>
        <dbReference type="ARBA" id="ARBA00023098"/>
    </source>
</evidence>
<evidence type="ECO:0000256" key="10">
    <source>
        <dbReference type="ARBA" id="ARBA00023004"/>
    </source>
</evidence>
<evidence type="ECO:0000256" key="5">
    <source>
        <dbReference type="ARBA" id="ARBA00012359"/>
    </source>
</evidence>
<dbReference type="PROSITE" id="PS00086">
    <property type="entry name" value="CYTOCHROME_P450"/>
    <property type="match status" value="1"/>
</dbReference>
<feature type="signal peptide" evidence="21">
    <location>
        <begin position="1"/>
        <end position="22"/>
    </location>
</feature>
<dbReference type="InterPro" id="IPR001128">
    <property type="entry name" value="Cyt_P450"/>
</dbReference>
<dbReference type="InterPro" id="IPR002401">
    <property type="entry name" value="Cyt_P450_E_grp-I"/>
</dbReference>
<dbReference type="EMBL" id="QRBI01000108">
    <property type="protein sequence ID" value="RMC11438.1"/>
    <property type="molecule type" value="Genomic_DNA"/>
</dbReference>
<dbReference type="GO" id="GO:0020037">
    <property type="term" value="F:heme binding"/>
    <property type="evidence" value="ECO:0007669"/>
    <property type="project" value="InterPro"/>
</dbReference>
<gene>
    <name evidence="22" type="ORF">DUI87_11557</name>
</gene>
<keyword evidence="7 19" id="KW-0349">Heme</keyword>
<dbReference type="GO" id="GO:0046677">
    <property type="term" value="P:response to antibiotic"/>
    <property type="evidence" value="ECO:0007669"/>
    <property type="project" value="UniProtKB-ARBA"/>
</dbReference>
<dbReference type="GO" id="GO:0042446">
    <property type="term" value="P:hormone biosynthetic process"/>
    <property type="evidence" value="ECO:0007669"/>
    <property type="project" value="TreeGrafter"/>
</dbReference>